<dbReference type="KEGG" id="dov:DSCO28_17690"/>
<feature type="compositionally biased region" description="Polar residues" evidence="1">
    <location>
        <begin position="51"/>
        <end position="74"/>
    </location>
</feature>
<keyword evidence="2" id="KW-0472">Membrane</keyword>
<feature type="compositionally biased region" description="Low complexity" evidence="1">
    <location>
        <begin position="81"/>
        <end position="114"/>
    </location>
</feature>
<name>A0A5K7ZRD1_9BACT</name>
<dbReference type="InterPro" id="IPR016936">
    <property type="entry name" value="UCP029693"/>
</dbReference>
<feature type="region of interest" description="Disordered" evidence="1">
    <location>
        <begin position="46"/>
        <end position="163"/>
    </location>
</feature>
<reference evidence="3 4" key="1">
    <citation type="submission" date="2019-11" db="EMBL/GenBank/DDBJ databases">
        <title>Comparative genomics of hydrocarbon-degrading Desulfosarcina strains.</title>
        <authorList>
            <person name="Watanabe M."/>
            <person name="Kojima H."/>
            <person name="Fukui M."/>
        </authorList>
    </citation>
    <scope>NUCLEOTIDE SEQUENCE [LARGE SCALE GENOMIC DNA]</scope>
    <source>
        <strain evidence="3 4">28bB2T</strain>
    </source>
</reference>
<proteinExistence type="predicted"/>
<feature type="transmembrane region" description="Helical" evidence="2">
    <location>
        <begin position="21"/>
        <end position="40"/>
    </location>
</feature>
<dbReference type="Proteomes" id="UP000425960">
    <property type="component" value="Chromosome"/>
</dbReference>
<feature type="compositionally biased region" description="Polar residues" evidence="1">
    <location>
        <begin position="142"/>
        <end position="156"/>
    </location>
</feature>
<dbReference type="AlphaFoldDB" id="A0A5K7ZRD1"/>
<evidence type="ECO:0008006" key="5">
    <source>
        <dbReference type="Google" id="ProtNLM"/>
    </source>
</evidence>
<sequence length="428" mass="46298">MGNNGDRAKGFEFKRFATPRIIAGVAIAIIVLWALVVIFSSPVPTAPPDSAGTSHDTPLKTTSSAETSHVSSPQADDHAATDTTHAGTETEADGATASSQQAAAGHATSSAVSSTDSHGSTSTAKTADSRATVSKDMVAHSQPATTAHKTTSQTAAKPSPVSHSALPATAIMAPIHKPKPKGVAFVEAAIKPLYHELEERWWGWRPNDIINVTDNINNFQMGVLEVTRRTTVALAERISRTGTTDAFDENLEQAMNWFMVKATSYWFPSAESKYKEGLEELETYLQKLEKGKATFYIRTDNLIPLLSSFEDLLGSCDENLVKQANEDGSPVSFFAVDDYFFYTQGVASSMATVLEAVHHDFLLTLESRNATELLHHAILACQRAAAIQPWIILDRDLSSILANHRANMAAPISHARFYLGQLIKTLST</sequence>
<keyword evidence="2" id="KW-0812">Transmembrane</keyword>
<evidence type="ECO:0000256" key="1">
    <source>
        <dbReference type="SAM" id="MobiDB-lite"/>
    </source>
</evidence>
<protein>
    <recommendedName>
        <fullName evidence="5">DUF2333 domain-containing protein</fullName>
    </recommendedName>
</protein>
<evidence type="ECO:0000256" key="2">
    <source>
        <dbReference type="SAM" id="Phobius"/>
    </source>
</evidence>
<feature type="compositionally biased region" description="Polar residues" evidence="1">
    <location>
        <begin position="115"/>
        <end position="132"/>
    </location>
</feature>
<evidence type="ECO:0000313" key="3">
    <source>
        <dbReference type="EMBL" id="BBO81203.1"/>
    </source>
</evidence>
<organism evidence="3 4">
    <name type="scientific">Desulfosarcina ovata subsp. sediminis</name>
    <dbReference type="NCBI Taxonomy" id="885957"/>
    <lineage>
        <taxon>Bacteria</taxon>
        <taxon>Pseudomonadati</taxon>
        <taxon>Thermodesulfobacteriota</taxon>
        <taxon>Desulfobacteria</taxon>
        <taxon>Desulfobacterales</taxon>
        <taxon>Desulfosarcinaceae</taxon>
        <taxon>Desulfosarcina</taxon>
    </lineage>
</organism>
<keyword evidence="2" id="KW-1133">Transmembrane helix</keyword>
<dbReference type="RefSeq" id="WP_155321970.1">
    <property type="nucleotide sequence ID" value="NZ_AP021876.1"/>
</dbReference>
<accession>A0A5K7ZRD1</accession>
<gene>
    <name evidence="3" type="ORF">DSCO28_17690</name>
</gene>
<evidence type="ECO:0000313" key="4">
    <source>
        <dbReference type="Proteomes" id="UP000425960"/>
    </source>
</evidence>
<dbReference type="Pfam" id="PF10095">
    <property type="entry name" value="DUF2333"/>
    <property type="match status" value="2"/>
</dbReference>
<dbReference type="EMBL" id="AP021876">
    <property type="protein sequence ID" value="BBO81203.1"/>
    <property type="molecule type" value="Genomic_DNA"/>
</dbReference>